<gene>
    <name evidence="1" type="ORF">MM415B03248_0007</name>
</gene>
<dbReference type="AlphaFoldDB" id="A0A6M3LBG4"/>
<protein>
    <submittedName>
        <fullName evidence="1">Uncharacterized protein</fullName>
    </submittedName>
</protein>
<evidence type="ECO:0000313" key="1">
    <source>
        <dbReference type="EMBL" id="QJA91823.1"/>
    </source>
</evidence>
<organism evidence="1">
    <name type="scientific">viral metagenome</name>
    <dbReference type="NCBI Taxonomy" id="1070528"/>
    <lineage>
        <taxon>unclassified sequences</taxon>
        <taxon>metagenomes</taxon>
        <taxon>organismal metagenomes</taxon>
    </lineage>
</organism>
<name>A0A6M3LBG4_9ZZZZ</name>
<sequence length="106" mass="12670">MKHLPQRPPKYALHPGPVRSLEGDCRWIGYWQLVRLYKLHPRDCIEWNTEAPETHIGRHRSNYIHLYALFNEDYLETRLALEAETKRYKNLLLNGLKDVLEGVQFK</sequence>
<proteinExistence type="predicted"/>
<reference evidence="1" key="1">
    <citation type="submission" date="2020-03" db="EMBL/GenBank/DDBJ databases">
        <title>The deep terrestrial virosphere.</title>
        <authorList>
            <person name="Holmfeldt K."/>
            <person name="Nilsson E."/>
            <person name="Simone D."/>
            <person name="Lopez-Fernandez M."/>
            <person name="Wu X."/>
            <person name="de Brujin I."/>
            <person name="Lundin D."/>
            <person name="Andersson A."/>
            <person name="Bertilsson S."/>
            <person name="Dopson M."/>
        </authorList>
    </citation>
    <scope>NUCLEOTIDE SEQUENCE</scope>
    <source>
        <strain evidence="1">MM415B03248</strain>
    </source>
</reference>
<dbReference type="EMBL" id="MT143016">
    <property type="protein sequence ID" value="QJA91823.1"/>
    <property type="molecule type" value="Genomic_DNA"/>
</dbReference>
<accession>A0A6M3LBG4</accession>